<keyword evidence="2" id="KW-1185">Reference proteome</keyword>
<evidence type="ECO:0000313" key="2">
    <source>
        <dbReference type="Proteomes" id="UP000265703"/>
    </source>
</evidence>
<name>A0A397SWD1_9GLOM</name>
<reference evidence="1 2" key="1">
    <citation type="submission" date="2018-06" db="EMBL/GenBank/DDBJ databases">
        <title>Comparative genomics reveals the genomic features of Rhizophagus irregularis, R. cerebriforme, R. diaphanum and Gigaspora rosea, and their symbiotic lifestyle signature.</title>
        <authorList>
            <person name="Morin E."/>
            <person name="San Clemente H."/>
            <person name="Chen E.C.H."/>
            <person name="De La Providencia I."/>
            <person name="Hainaut M."/>
            <person name="Kuo A."/>
            <person name="Kohler A."/>
            <person name="Murat C."/>
            <person name="Tang N."/>
            <person name="Roy S."/>
            <person name="Loubradou J."/>
            <person name="Henrissat B."/>
            <person name="Grigoriev I.V."/>
            <person name="Corradi N."/>
            <person name="Roux C."/>
            <person name="Martin F.M."/>
        </authorList>
    </citation>
    <scope>NUCLEOTIDE SEQUENCE [LARGE SCALE GENOMIC DNA]</scope>
    <source>
        <strain evidence="1 2">DAOM 227022</strain>
    </source>
</reference>
<dbReference type="AlphaFoldDB" id="A0A397SWD1"/>
<gene>
    <name evidence="1" type="ORF">C1645_770133</name>
</gene>
<organism evidence="1 2">
    <name type="scientific">Glomus cerebriforme</name>
    <dbReference type="NCBI Taxonomy" id="658196"/>
    <lineage>
        <taxon>Eukaryota</taxon>
        <taxon>Fungi</taxon>
        <taxon>Fungi incertae sedis</taxon>
        <taxon>Mucoromycota</taxon>
        <taxon>Glomeromycotina</taxon>
        <taxon>Glomeromycetes</taxon>
        <taxon>Glomerales</taxon>
        <taxon>Glomeraceae</taxon>
        <taxon>Glomus</taxon>
    </lineage>
</organism>
<proteinExistence type="predicted"/>
<dbReference type="Proteomes" id="UP000265703">
    <property type="component" value="Unassembled WGS sequence"/>
</dbReference>
<dbReference type="EMBL" id="QKYT01000184">
    <property type="protein sequence ID" value="RIA90358.1"/>
    <property type="molecule type" value="Genomic_DNA"/>
</dbReference>
<evidence type="ECO:0000313" key="1">
    <source>
        <dbReference type="EMBL" id="RIA90358.1"/>
    </source>
</evidence>
<accession>A0A397SWD1</accession>
<comment type="caution">
    <text evidence="1">The sequence shown here is derived from an EMBL/GenBank/DDBJ whole genome shotgun (WGS) entry which is preliminary data.</text>
</comment>
<sequence>MHMIYCIRILEKNNVFFFLTNYRIFLVISKKISYFFIKRVSVYGSFFLKHSVVKIRFWKK</sequence>
<protein>
    <submittedName>
        <fullName evidence="1">Uncharacterized protein</fullName>
    </submittedName>
</protein>